<dbReference type="PANTHER" id="PTHR32063:SF18">
    <property type="entry name" value="CATION EFFLUX SYSTEM PROTEIN"/>
    <property type="match status" value="1"/>
</dbReference>
<dbReference type="SUPFAM" id="SSF82714">
    <property type="entry name" value="Multidrug efflux transporter AcrB TolC docking domain, DN and DC subdomains"/>
    <property type="match status" value="2"/>
</dbReference>
<dbReference type="Pfam" id="PF00873">
    <property type="entry name" value="ACR_tran"/>
    <property type="match status" value="1"/>
</dbReference>
<feature type="transmembrane region" description="Helical" evidence="1">
    <location>
        <begin position="991"/>
        <end position="1015"/>
    </location>
</feature>
<keyword evidence="3" id="KW-1185">Reference proteome</keyword>
<feature type="transmembrane region" description="Helical" evidence="1">
    <location>
        <begin position="533"/>
        <end position="552"/>
    </location>
</feature>
<dbReference type="InterPro" id="IPR001036">
    <property type="entry name" value="Acrflvin-R"/>
</dbReference>
<keyword evidence="1" id="KW-0812">Transmembrane</keyword>
<accession>A0ABY9QTG4</accession>
<dbReference type="RefSeq" id="WP_011535300.1">
    <property type="nucleotide sequence ID" value="NZ_CP132921.1"/>
</dbReference>
<dbReference type="Gene3D" id="3.30.70.1430">
    <property type="entry name" value="Multidrug efflux transporter AcrB pore domain"/>
    <property type="match status" value="2"/>
</dbReference>
<dbReference type="SUPFAM" id="SSF82693">
    <property type="entry name" value="Multidrug efflux transporter AcrB pore domain, PN1, PN2, PC1 and PC2 subdomains"/>
    <property type="match status" value="3"/>
</dbReference>
<feature type="transmembrane region" description="Helical" evidence="1">
    <location>
        <begin position="362"/>
        <end position="382"/>
    </location>
</feature>
<dbReference type="Gene3D" id="1.20.1640.10">
    <property type="entry name" value="Multidrug efflux transporter AcrB transmembrane domain"/>
    <property type="match status" value="2"/>
</dbReference>
<feature type="transmembrane region" description="Helical" evidence="1">
    <location>
        <begin position="464"/>
        <end position="486"/>
    </location>
</feature>
<dbReference type="PRINTS" id="PR00702">
    <property type="entry name" value="ACRIFLAVINRP"/>
</dbReference>
<evidence type="ECO:0000313" key="2">
    <source>
        <dbReference type="EMBL" id="WMW07342.1"/>
    </source>
</evidence>
<dbReference type="GeneID" id="32807247"/>
<feature type="transmembrane region" description="Helical" evidence="1">
    <location>
        <begin position="433"/>
        <end position="452"/>
    </location>
</feature>
<feature type="transmembrane region" description="Helical" evidence="1">
    <location>
        <begin position="336"/>
        <end position="355"/>
    </location>
</feature>
<gene>
    <name evidence="2" type="ORF">RAH46_08365</name>
</gene>
<sequence>MGFNLSAWALRNRQIVLFLMILLAAIGVMSYTKLGQSEDPPFTFKAMVIRTLWPGATAEEVSRQVTERIEKKLMETGEYEKIVSFSRPGESQVTFMARDSLHSKDIPELWYQIRKKVADIRHTLPPEIQGPFFNDEFGTTFGNIYALTGSGFDYAVLKDYADRIQIQLQRVKDVGKVELIGLQDEKIWIELSNVKLATLGVPLAAVQQALREQNAVSTAGFFETSSERLQLRVSGRFDSVEQIRQFPIRVGDRTFRIGDVAEVQRGFNDPPAPRMRFMGEDAIGLAVSMKDGGDILVLGKALEGEFARLAQGLPAGMELRKVSDQPAAVKAGVGEFVQVLVEALAIVLLVSFFSLGLRTGLVVALAIPLVLAMTFASMHYFGIGLHKISLGALVLALGLLVDDAIIAVEMMAIKMEQGYDRLKAASYAWSSTAFPMLTGTLITAAGFLPIATAASSTGEYTRSIFQVVTIALLTSWVAAVVFVPYLGERLLPDLAKLHAARHGSDGHAPDPYATPFYQRVRRMVEWCVRRRKTVILLTIAAFVGSILLFRFVPQQFFPASGRPELMVDLKLAEGASLNNTAERVKQLEALLKQQDGIDNYVAYVGTGSPRFYLPLDQQLPAASFAQFVVLAKSLEDRERLRSWLITTLDEQFPDLRSRVTRLENGPPVGYPVQFRVTGEHIEKVRALAREVAAKVRENPHVVNVHLDWEEPSKAVYLDIDQDRARALGVSTAQLSSFLQSSLTGSNVSQYREDNELIEILLRGTPEERRELGNLGSLALPTDNGQSVALSQVATLEYGFEEGIIWHRNRLPTVTVRADIYDKEQPATLVKQILPTLQQVKDELPDGYLLEVGGTVEDSERGQRSVNAGMPLFIVVVLSLLMIQLRSFSRMFMVFLTAPLGLIGVTLFLLVFRQPFGFVAMLGTIALAGMIMRNSVILVDQIEQDIAAGLDRWQAIIEATVRRFRPIVLTALAAVLAMIPLSRSVFYGPMAVAIMGGLIVATVLTLLFLPALYAAWFRVKKG</sequence>
<dbReference type="Gene3D" id="3.30.2090.10">
    <property type="entry name" value="Multidrug efflux transporter AcrB TolC docking domain, DN and DC subdomains"/>
    <property type="match status" value="2"/>
</dbReference>
<protein>
    <submittedName>
        <fullName evidence="2">Efflux RND transporter permease subunit</fullName>
    </submittedName>
</protein>
<feature type="transmembrane region" description="Helical" evidence="1">
    <location>
        <begin position="917"/>
        <end position="938"/>
    </location>
</feature>
<keyword evidence="1" id="KW-0472">Membrane</keyword>
<feature type="transmembrane region" description="Helical" evidence="1">
    <location>
        <begin position="867"/>
        <end position="884"/>
    </location>
</feature>
<dbReference type="PANTHER" id="PTHR32063">
    <property type="match status" value="1"/>
</dbReference>
<feature type="transmembrane region" description="Helical" evidence="1">
    <location>
        <begin position="966"/>
        <end position="985"/>
    </location>
</feature>
<dbReference type="EMBL" id="CP132921">
    <property type="protein sequence ID" value="WMW07342.1"/>
    <property type="molecule type" value="Genomic_DNA"/>
</dbReference>
<organism evidence="2 3">
    <name type="scientific">Pseudomonas entomophila</name>
    <dbReference type="NCBI Taxonomy" id="312306"/>
    <lineage>
        <taxon>Bacteria</taxon>
        <taxon>Pseudomonadati</taxon>
        <taxon>Pseudomonadota</taxon>
        <taxon>Gammaproteobacteria</taxon>
        <taxon>Pseudomonadales</taxon>
        <taxon>Pseudomonadaceae</taxon>
        <taxon>Pseudomonas</taxon>
    </lineage>
</organism>
<dbReference type="Gene3D" id="3.30.70.1440">
    <property type="entry name" value="Multidrug efflux transporter AcrB pore domain"/>
    <property type="match status" value="1"/>
</dbReference>
<name>A0ABY9QTG4_9PSED</name>
<feature type="transmembrane region" description="Helical" evidence="1">
    <location>
        <begin position="388"/>
        <end position="412"/>
    </location>
</feature>
<dbReference type="SUPFAM" id="SSF82866">
    <property type="entry name" value="Multidrug efflux transporter AcrB transmembrane domain"/>
    <property type="match status" value="2"/>
</dbReference>
<proteinExistence type="predicted"/>
<feature type="transmembrane region" description="Helical" evidence="1">
    <location>
        <begin position="891"/>
        <end position="911"/>
    </location>
</feature>
<evidence type="ECO:0000256" key="1">
    <source>
        <dbReference type="SAM" id="Phobius"/>
    </source>
</evidence>
<dbReference type="InterPro" id="IPR027463">
    <property type="entry name" value="AcrB_DN_DC_subdom"/>
</dbReference>
<reference evidence="2 3" key="1">
    <citation type="submission" date="2023-08" db="EMBL/GenBank/DDBJ databases">
        <title>Complete Genome Sequence of Pseudomonas entomophila TVIN A01.</title>
        <authorList>
            <person name="Shelke T."/>
            <person name="Mahar N.S."/>
            <person name="Gupta I."/>
            <person name="Gupta V."/>
        </authorList>
    </citation>
    <scope>NUCLEOTIDE SEQUENCE [LARGE SCALE GENOMIC DNA]</scope>
    <source>
        <strain evidence="2 3">TVIN-A01</strain>
    </source>
</reference>
<dbReference type="Proteomes" id="UP001183127">
    <property type="component" value="Chromosome"/>
</dbReference>
<evidence type="ECO:0000313" key="3">
    <source>
        <dbReference type="Proteomes" id="UP001183127"/>
    </source>
</evidence>
<keyword evidence="1" id="KW-1133">Transmembrane helix</keyword>
<dbReference type="Gene3D" id="3.30.70.1320">
    <property type="entry name" value="Multidrug efflux transporter AcrB pore domain like"/>
    <property type="match status" value="1"/>
</dbReference>